<evidence type="ECO:0000256" key="3">
    <source>
        <dbReference type="ARBA" id="ARBA00022771"/>
    </source>
</evidence>
<evidence type="ECO:0000256" key="1">
    <source>
        <dbReference type="ARBA" id="ARBA00004123"/>
    </source>
</evidence>
<keyword evidence="5" id="KW-0539">Nucleus</keyword>
<proteinExistence type="predicted"/>
<keyword evidence="9" id="KW-1185">Reference proteome</keyword>
<dbReference type="SUPFAM" id="SSF57667">
    <property type="entry name" value="beta-beta-alpha zinc fingers"/>
    <property type="match status" value="1"/>
</dbReference>
<protein>
    <recommendedName>
        <fullName evidence="7">C2H2-type domain-containing protein</fullName>
    </recommendedName>
</protein>
<dbReference type="PANTHER" id="PTHR24396:SF21">
    <property type="entry name" value="ZINC FINGER PROTEIN 236"/>
    <property type="match status" value="1"/>
</dbReference>
<evidence type="ECO:0000259" key="7">
    <source>
        <dbReference type="PROSITE" id="PS50157"/>
    </source>
</evidence>
<dbReference type="GO" id="GO:0008270">
    <property type="term" value="F:zinc ion binding"/>
    <property type="evidence" value="ECO:0007669"/>
    <property type="project" value="UniProtKB-KW"/>
</dbReference>
<evidence type="ECO:0000256" key="2">
    <source>
        <dbReference type="ARBA" id="ARBA00022723"/>
    </source>
</evidence>
<comment type="subcellular location">
    <subcellularLocation>
        <location evidence="1">Nucleus</location>
    </subcellularLocation>
</comment>
<keyword evidence="4" id="KW-0862">Zinc</keyword>
<sequence>MRDHERNDKPHRCDQCPQTFNVEFNLTLHKCTHNGEDPTCPVCNKKFSRVASLKAHVMLHEKEEVIISAYTLFTDF</sequence>
<dbReference type="AlphaFoldDB" id="A0AB34GSA7"/>
<evidence type="ECO:0000313" key="9">
    <source>
        <dbReference type="Proteomes" id="UP001159641"/>
    </source>
</evidence>
<dbReference type="PROSITE" id="PS50157">
    <property type="entry name" value="ZINC_FINGER_C2H2_2"/>
    <property type="match status" value="2"/>
</dbReference>
<feature type="domain" description="C2H2-type" evidence="7">
    <location>
        <begin position="38"/>
        <end position="65"/>
    </location>
</feature>
<evidence type="ECO:0000256" key="6">
    <source>
        <dbReference type="PROSITE-ProRule" id="PRU00042"/>
    </source>
</evidence>
<dbReference type="GO" id="GO:0000981">
    <property type="term" value="F:DNA-binding transcription factor activity, RNA polymerase II-specific"/>
    <property type="evidence" value="ECO:0007669"/>
    <property type="project" value="TreeGrafter"/>
</dbReference>
<dbReference type="Pfam" id="PF00096">
    <property type="entry name" value="zf-C2H2"/>
    <property type="match status" value="2"/>
</dbReference>
<evidence type="ECO:0000256" key="5">
    <source>
        <dbReference type="ARBA" id="ARBA00023242"/>
    </source>
</evidence>
<dbReference type="PANTHER" id="PTHR24396">
    <property type="entry name" value="ZINC FINGER PROTEIN"/>
    <property type="match status" value="1"/>
</dbReference>
<dbReference type="FunFam" id="3.30.160.60:FF:001284">
    <property type="entry name" value="Zinc finger protein 236"/>
    <property type="match status" value="1"/>
</dbReference>
<dbReference type="InterPro" id="IPR013087">
    <property type="entry name" value="Znf_C2H2_type"/>
</dbReference>
<name>A0AB34GSA7_ESCRO</name>
<dbReference type="Proteomes" id="UP001159641">
    <property type="component" value="Unassembled WGS sequence"/>
</dbReference>
<dbReference type="InterPro" id="IPR051643">
    <property type="entry name" value="Transcr_Reg_ZincFinger"/>
</dbReference>
<dbReference type="PROSITE" id="PS00028">
    <property type="entry name" value="ZINC_FINGER_C2H2_1"/>
    <property type="match status" value="2"/>
</dbReference>
<comment type="caution">
    <text evidence="8">The sequence shown here is derived from an EMBL/GenBank/DDBJ whole genome shotgun (WGS) entry which is preliminary data.</text>
</comment>
<keyword evidence="2" id="KW-0479">Metal-binding</keyword>
<dbReference type="SMART" id="SM00355">
    <property type="entry name" value="ZnF_C2H2"/>
    <property type="match status" value="2"/>
</dbReference>
<dbReference type="GO" id="GO:0005634">
    <property type="term" value="C:nucleus"/>
    <property type="evidence" value="ECO:0007669"/>
    <property type="project" value="UniProtKB-SubCell"/>
</dbReference>
<accession>A0AB34GSA7</accession>
<dbReference type="Gene3D" id="3.30.160.60">
    <property type="entry name" value="Classic Zinc Finger"/>
    <property type="match status" value="2"/>
</dbReference>
<feature type="domain" description="C2H2-type" evidence="7">
    <location>
        <begin position="11"/>
        <end position="38"/>
    </location>
</feature>
<keyword evidence="3 6" id="KW-0863">Zinc-finger</keyword>
<dbReference type="InterPro" id="IPR036236">
    <property type="entry name" value="Znf_C2H2_sf"/>
</dbReference>
<reference evidence="8 9" key="1">
    <citation type="submission" date="2022-11" db="EMBL/GenBank/DDBJ databases">
        <title>Whole genome sequence of Eschrichtius robustus ER-17-0199.</title>
        <authorList>
            <person name="Bruniche-Olsen A."/>
            <person name="Black A.N."/>
            <person name="Fields C.J."/>
            <person name="Walden K."/>
            <person name="Dewoody J.A."/>
        </authorList>
    </citation>
    <scope>NUCLEOTIDE SEQUENCE [LARGE SCALE GENOMIC DNA]</scope>
    <source>
        <strain evidence="8">ER-17-0199</strain>
        <tissue evidence="8">Blubber</tissue>
    </source>
</reference>
<evidence type="ECO:0000313" key="8">
    <source>
        <dbReference type="EMBL" id="KAJ8782173.1"/>
    </source>
</evidence>
<dbReference type="EMBL" id="JAIQCJ010002123">
    <property type="protein sequence ID" value="KAJ8782173.1"/>
    <property type="molecule type" value="Genomic_DNA"/>
</dbReference>
<evidence type="ECO:0000256" key="4">
    <source>
        <dbReference type="ARBA" id="ARBA00022833"/>
    </source>
</evidence>
<gene>
    <name evidence="8" type="ORF">J1605_010365</name>
</gene>
<dbReference type="GO" id="GO:0000978">
    <property type="term" value="F:RNA polymerase II cis-regulatory region sequence-specific DNA binding"/>
    <property type="evidence" value="ECO:0007669"/>
    <property type="project" value="TreeGrafter"/>
</dbReference>
<organism evidence="8 9">
    <name type="scientific">Eschrichtius robustus</name>
    <name type="common">California gray whale</name>
    <name type="synonym">Eschrichtius gibbosus</name>
    <dbReference type="NCBI Taxonomy" id="9764"/>
    <lineage>
        <taxon>Eukaryota</taxon>
        <taxon>Metazoa</taxon>
        <taxon>Chordata</taxon>
        <taxon>Craniata</taxon>
        <taxon>Vertebrata</taxon>
        <taxon>Euteleostomi</taxon>
        <taxon>Mammalia</taxon>
        <taxon>Eutheria</taxon>
        <taxon>Laurasiatheria</taxon>
        <taxon>Artiodactyla</taxon>
        <taxon>Whippomorpha</taxon>
        <taxon>Cetacea</taxon>
        <taxon>Mysticeti</taxon>
        <taxon>Eschrichtiidae</taxon>
        <taxon>Eschrichtius</taxon>
    </lineage>
</organism>